<dbReference type="PANTHER" id="PTHR43851">
    <property type="match status" value="1"/>
</dbReference>
<gene>
    <name evidence="6" type="ORF">VP01_89g5</name>
</gene>
<dbReference type="PANTHER" id="PTHR43851:SF3">
    <property type="entry name" value="COENZYME Q8"/>
    <property type="match status" value="1"/>
</dbReference>
<dbReference type="InterPro" id="IPR004147">
    <property type="entry name" value="ABC1_dom"/>
</dbReference>
<keyword evidence="3" id="KW-0547">Nucleotide-binding</keyword>
<keyword evidence="4" id="KW-0067">ATP-binding</keyword>
<comment type="caution">
    <text evidence="6">The sequence shown here is derived from an EMBL/GenBank/DDBJ whole genome shotgun (WGS) entry which is preliminary data.</text>
</comment>
<dbReference type="InterPro" id="IPR011009">
    <property type="entry name" value="Kinase-like_dom_sf"/>
</dbReference>
<organism evidence="6 7">
    <name type="scientific">Puccinia sorghi</name>
    <dbReference type="NCBI Taxonomy" id="27349"/>
    <lineage>
        <taxon>Eukaryota</taxon>
        <taxon>Fungi</taxon>
        <taxon>Dikarya</taxon>
        <taxon>Basidiomycota</taxon>
        <taxon>Pucciniomycotina</taxon>
        <taxon>Pucciniomycetes</taxon>
        <taxon>Pucciniales</taxon>
        <taxon>Pucciniaceae</taxon>
        <taxon>Puccinia</taxon>
    </lineage>
</organism>
<evidence type="ECO:0000313" key="7">
    <source>
        <dbReference type="Proteomes" id="UP000037035"/>
    </source>
</evidence>
<accession>A0A0L6U7T1</accession>
<dbReference type="Proteomes" id="UP000037035">
    <property type="component" value="Unassembled WGS sequence"/>
</dbReference>
<dbReference type="GO" id="GO:0016740">
    <property type="term" value="F:transferase activity"/>
    <property type="evidence" value="ECO:0007669"/>
    <property type="project" value="UniProtKB-KW"/>
</dbReference>
<dbReference type="GO" id="GO:0006744">
    <property type="term" value="P:ubiquinone biosynthetic process"/>
    <property type="evidence" value="ECO:0007669"/>
    <property type="project" value="TreeGrafter"/>
</dbReference>
<dbReference type="InterPro" id="IPR034646">
    <property type="entry name" value="ADCK3_dom"/>
</dbReference>
<dbReference type="STRING" id="27349.A0A0L6U7T1"/>
<reference evidence="6 7" key="1">
    <citation type="submission" date="2015-08" db="EMBL/GenBank/DDBJ databases">
        <title>Next Generation Sequencing and Analysis of the Genome of Puccinia sorghi L Schw, the Causal Agent of Maize Common Rust.</title>
        <authorList>
            <person name="Rochi L."/>
            <person name="Burguener G."/>
            <person name="Darino M."/>
            <person name="Turjanski A."/>
            <person name="Kreff E."/>
            <person name="Dieguez M.J."/>
            <person name="Sacco F."/>
        </authorList>
    </citation>
    <scope>NUCLEOTIDE SEQUENCE [LARGE SCALE GENOMIC DNA]</scope>
    <source>
        <strain evidence="6 7">RO10H11247</strain>
    </source>
</reference>
<dbReference type="Pfam" id="PF03109">
    <property type="entry name" value="ABC1"/>
    <property type="match status" value="1"/>
</dbReference>
<evidence type="ECO:0000259" key="5">
    <source>
        <dbReference type="Pfam" id="PF03109"/>
    </source>
</evidence>
<comment type="similarity">
    <text evidence="1">Belongs to the protein kinase superfamily. ADCK protein kinase family.</text>
</comment>
<proteinExistence type="inferred from homology"/>
<keyword evidence="2" id="KW-0808">Transferase</keyword>
<dbReference type="OrthoDB" id="201153at2759"/>
<dbReference type="GO" id="GO:0005524">
    <property type="term" value="F:ATP binding"/>
    <property type="evidence" value="ECO:0007669"/>
    <property type="project" value="UniProtKB-KW"/>
</dbReference>
<evidence type="ECO:0000256" key="1">
    <source>
        <dbReference type="ARBA" id="ARBA00009670"/>
    </source>
</evidence>
<protein>
    <recommendedName>
        <fullName evidence="5">ABC1 atypical kinase-like domain-containing protein</fullName>
    </recommendedName>
</protein>
<name>A0A0L6U7T1_9BASI</name>
<evidence type="ECO:0000256" key="3">
    <source>
        <dbReference type="ARBA" id="ARBA00022741"/>
    </source>
</evidence>
<dbReference type="InterPro" id="IPR051409">
    <property type="entry name" value="Atypical_kinase_ADCK"/>
</dbReference>
<dbReference type="EMBL" id="LAVV01014604">
    <property type="protein sequence ID" value="KNZ44603.1"/>
    <property type="molecule type" value="Genomic_DNA"/>
</dbReference>
<evidence type="ECO:0000256" key="4">
    <source>
        <dbReference type="ARBA" id="ARBA00022840"/>
    </source>
</evidence>
<dbReference type="SUPFAM" id="SSF56112">
    <property type="entry name" value="Protein kinase-like (PK-like)"/>
    <property type="match status" value="1"/>
</dbReference>
<feature type="domain" description="ABC1 atypical kinase-like" evidence="5">
    <location>
        <begin position="134"/>
        <end position="398"/>
    </location>
</feature>
<dbReference type="CDD" id="cd13970">
    <property type="entry name" value="ABC1_ADCK3"/>
    <property type="match status" value="1"/>
</dbReference>
<evidence type="ECO:0000313" key="6">
    <source>
        <dbReference type="EMBL" id="KNZ44603.1"/>
    </source>
</evidence>
<keyword evidence="7" id="KW-1185">Reference proteome</keyword>
<dbReference type="AlphaFoldDB" id="A0A0L6U7T1"/>
<sequence length="517" mass="57052">MSHQERPNPLRASRVPSSRLGRLFHYGGLAAGIGWGTASEALRRTATGHQDHSHPLALSEANVRRLVDKLTKMRGAALKLGQFLAIQGRVLFSSSQKLQSTLSRLSNSRPYTCCEPYTDAKILPPQIEEVLVKVQCTADYMPFEQAEDVLKGALGNDWAHKFSSFTKVPVAAASIGQVHSAGVTSGENGAIMKAAVKVQFPGVYESIQSDLSYLGVLAGTSSILPKGLFLSKSIEVLGQELKDECDYTREARYGKRMAQFLMDDPRFAVPRVFDHLSTQRVLTTEFMSGTSLRHAAKWPQALRNKVLVLPSVFFFQHFVGSPFRSAMMSSNSASEKFYTFDSCKPIPIGAIFSGMKKPNKSIELIDFGATREYSEEFIDGYLKLLKAGIAGSRADCIEASIELGYLTGNECETMLESQYKTVKALGEPFRESSQQPYDFSQQTVTDRVRAEIPTIVRLRLKPPPIETYSLNRKLSGMFLLCNRLGSHIDCHAILDNLLRHQSLARPPSPPGSSSSKA</sequence>
<evidence type="ECO:0000256" key="2">
    <source>
        <dbReference type="ARBA" id="ARBA00022679"/>
    </source>
</evidence>
<dbReference type="VEuPathDB" id="FungiDB:VP01_89g5"/>